<evidence type="ECO:0000256" key="9">
    <source>
        <dbReference type="ARBA" id="ARBA00025737"/>
    </source>
</evidence>
<dbReference type="PROSITE" id="PS51404">
    <property type="entry name" value="DYP_PEROXIDASE"/>
    <property type="match status" value="1"/>
</dbReference>
<keyword evidence="5 13" id="KW-0732">Signal</keyword>
<name>A0ABN3UNJ7_9MICO</name>
<dbReference type="NCBIfam" id="TIGR01413">
    <property type="entry name" value="Dyp_perox_fam"/>
    <property type="match status" value="1"/>
</dbReference>
<dbReference type="SUPFAM" id="SSF54909">
    <property type="entry name" value="Dimeric alpha+beta barrel"/>
    <property type="match status" value="1"/>
</dbReference>
<dbReference type="RefSeq" id="WP_344192823.1">
    <property type="nucleotide sequence ID" value="NZ_BAAARN010000001.1"/>
</dbReference>
<evidence type="ECO:0000259" key="14">
    <source>
        <dbReference type="Pfam" id="PF04261"/>
    </source>
</evidence>
<keyword evidence="4 13" id="KW-0479">Metal-binding</keyword>
<gene>
    <name evidence="16" type="primary">efeB</name>
    <name evidence="16" type="ORF">GCM10009867_20610</name>
</gene>
<accession>A0ABN3UNJ7</accession>
<feature type="domain" description="Dyp-type peroxidase C-terminal" evidence="15">
    <location>
        <begin position="220"/>
        <end position="405"/>
    </location>
</feature>
<evidence type="ECO:0000256" key="8">
    <source>
        <dbReference type="ARBA" id="ARBA00023239"/>
    </source>
</evidence>
<evidence type="ECO:0000256" key="7">
    <source>
        <dbReference type="ARBA" id="ARBA00023004"/>
    </source>
</evidence>
<sequence>MTRRRLLGVGAGAAALGAVAGVGGAYAAQRGPAALAAGVVPDDQVVAFRGEHQAGITTPAQDRMHFVALDVTTKDPAELRDLLKAWTRAAERMTAGAEAAPGGVVGGGPYGVPEDTGEAYDLDAADLTITIGYGPSLFDDRFGLADKRPEGLRDLPAFVGDDLDPARSGGDLCIQACANDPQVAVHAVRNLVRLGFGVVSVRWSQLGFGRTSSTSRSQTTPRNLFGFKDGTNNVKSEDGAALDEHVWVQPSDVTGGASWLAGGSYLVARRIRMHIEVWDRTTLQEQEQVIGRTKGEGAPLGQKAEFDTLDLDKPGADGKPAIPVDAHVALAHESRLNGIRLLRRGYNFTDGSDGLGHLDAGLFFIAFMRDAQRQFVPMQKALAAEDTLNEYIEHTGSAVFACPPGIGPDEHWGQALFS</sequence>
<dbReference type="EC" id="1.11.1.-" evidence="13"/>
<evidence type="ECO:0000256" key="10">
    <source>
        <dbReference type="ARBA" id="ARBA00033771"/>
    </source>
</evidence>
<evidence type="ECO:0000256" key="3">
    <source>
        <dbReference type="ARBA" id="ARBA00022617"/>
    </source>
</evidence>
<comment type="similarity">
    <text evidence="9 13">Belongs to the DyP-type peroxidase family.</text>
</comment>
<evidence type="ECO:0000256" key="1">
    <source>
        <dbReference type="ARBA" id="ARBA00004196"/>
    </source>
</evidence>
<keyword evidence="7 13" id="KW-0408">Iron</keyword>
<keyword evidence="2 13" id="KW-0575">Peroxidase</keyword>
<dbReference type="InterPro" id="IPR006311">
    <property type="entry name" value="TAT_signal"/>
</dbReference>
<evidence type="ECO:0000313" key="16">
    <source>
        <dbReference type="EMBL" id="GAA2736272.1"/>
    </source>
</evidence>
<comment type="function">
    <text evidence="13">Involved in the recovery of exogenous heme iron. Extracts iron from heme while preserving the protoporphyrin ring intact.</text>
</comment>
<organism evidence="16 17">
    <name type="scientific">Pedococcus aerophilus</name>
    <dbReference type="NCBI Taxonomy" id="436356"/>
    <lineage>
        <taxon>Bacteria</taxon>
        <taxon>Bacillati</taxon>
        <taxon>Actinomycetota</taxon>
        <taxon>Actinomycetes</taxon>
        <taxon>Micrococcales</taxon>
        <taxon>Intrasporangiaceae</taxon>
        <taxon>Pedococcus</taxon>
    </lineage>
</organism>
<feature type="signal peptide" evidence="13">
    <location>
        <begin position="1"/>
        <end position="27"/>
    </location>
</feature>
<feature type="domain" description="Dyp-type peroxidase N-terminal" evidence="14">
    <location>
        <begin position="53"/>
        <end position="208"/>
    </location>
</feature>
<dbReference type="InterPro" id="IPR048327">
    <property type="entry name" value="Dyp_perox_N"/>
</dbReference>
<dbReference type="InterPro" id="IPR048328">
    <property type="entry name" value="Dyp_perox_C"/>
</dbReference>
<comment type="cofactor">
    <cofactor evidence="13">
        <name>heme b</name>
        <dbReference type="ChEBI" id="CHEBI:60344"/>
    </cofactor>
    <text evidence="13">Binds 1 heme b (iron(II)-protoporphyrin IX) group non-covalently per subunit.</text>
</comment>
<evidence type="ECO:0000256" key="6">
    <source>
        <dbReference type="ARBA" id="ARBA00023002"/>
    </source>
</evidence>
<protein>
    <recommendedName>
        <fullName evidence="10 13">Deferrochelatase</fullName>
        <ecNumber evidence="13">1.11.1.-</ecNumber>
    </recommendedName>
    <alternativeName>
        <fullName evidence="11 13">Peroxidase EfeB</fullName>
    </alternativeName>
</protein>
<keyword evidence="8" id="KW-0456">Lyase</keyword>
<dbReference type="PANTHER" id="PTHR30521">
    <property type="entry name" value="DEFERROCHELATASE/PEROXIDASE"/>
    <property type="match status" value="1"/>
</dbReference>
<proteinExistence type="inferred from homology"/>
<evidence type="ECO:0000256" key="12">
    <source>
        <dbReference type="ARBA" id="ARBA00048856"/>
    </source>
</evidence>
<dbReference type="PROSITE" id="PS51318">
    <property type="entry name" value="TAT"/>
    <property type="match status" value="1"/>
</dbReference>
<dbReference type="PANTHER" id="PTHR30521:SF4">
    <property type="entry name" value="DEFERROCHELATASE"/>
    <property type="match status" value="1"/>
</dbReference>
<comment type="subcellular location">
    <subcellularLocation>
        <location evidence="1">Cell envelope</location>
    </subcellularLocation>
</comment>
<dbReference type="InterPro" id="IPR011008">
    <property type="entry name" value="Dimeric_a/b-barrel"/>
</dbReference>
<keyword evidence="17" id="KW-1185">Reference proteome</keyword>
<keyword evidence="6 13" id="KW-0560">Oxidoreductase</keyword>
<dbReference type="NCBIfam" id="TIGR01412">
    <property type="entry name" value="tat_substr_1"/>
    <property type="match status" value="1"/>
</dbReference>
<evidence type="ECO:0000256" key="5">
    <source>
        <dbReference type="ARBA" id="ARBA00022729"/>
    </source>
</evidence>
<evidence type="ECO:0000256" key="11">
    <source>
        <dbReference type="ARBA" id="ARBA00033775"/>
    </source>
</evidence>
<evidence type="ECO:0000256" key="4">
    <source>
        <dbReference type="ARBA" id="ARBA00022723"/>
    </source>
</evidence>
<comment type="catalytic activity">
    <reaction evidence="12">
        <text>heme b + 2 H(+) = protoporphyrin IX + Fe(2+)</text>
        <dbReference type="Rhea" id="RHEA:22584"/>
        <dbReference type="ChEBI" id="CHEBI:15378"/>
        <dbReference type="ChEBI" id="CHEBI:29033"/>
        <dbReference type="ChEBI" id="CHEBI:57306"/>
        <dbReference type="ChEBI" id="CHEBI:60344"/>
        <dbReference type="EC" id="4.98.1.1"/>
    </reaction>
    <physiologicalReaction direction="left-to-right" evidence="12">
        <dbReference type="Rhea" id="RHEA:22585"/>
    </physiologicalReaction>
</comment>
<evidence type="ECO:0000313" key="17">
    <source>
        <dbReference type="Proteomes" id="UP001501326"/>
    </source>
</evidence>
<keyword evidence="3 13" id="KW-0349">Heme</keyword>
<dbReference type="Pfam" id="PF20628">
    <property type="entry name" value="Dyp_perox_C"/>
    <property type="match status" value="1"/>
</dbReference>
<evidence type="ECO:0000256" key="13">
    <source>
        <dbReference type="RuleBase" id="RU365017"/>
    </source>
</evidence>
<comment type="caution">
    <text evidence="16">The sequence shown here is derived from an EMBL/GenBank/DDBJ whole genome shotgun (WGS) entry which is preliminary data.</text>
</comment>
<dbReference type="InterPro" id="IPR006314">
    <property type="entry name" value="Dyp_peroxidase"/>
</dbReference>
<evidence type="ECO:0000256" key="2">
    <source>
        <dbReference type="ARBA" id="ARBA00022559"/>
    </source>
</evidence>
<dbReference type="Pfam" id="PF04261">
    <property type="entry name" value="Dyp_perox_N"/>
    <property type="match status" value="1"/>
</dbReference>
<dbReference type="InterPro" id="IPR006313">
    <property type="entry name" value="EfeB/EfeN"/>
</dbReference>
<evidence type="ECO:0000259" key="15">
    <source>
        <dbReference type="Pfam" id="PF20628"/>
    </source>
</evidence>
<dbReference type="Proteomes" id="UP001501326">
    <property type="component" value="Unassembled WGS sequence"/>
</dbReference>
<feature type="chain" id="PRO_5044982599" description="Deferrochelatase" evidence="13">
    <location>
        <begin position="28"/>
        <end position="418"/>
    </location>
</feature>
<reference evidence="16 17" key="1">
    <citation type="journal article" date="2019" name="Int. J. Syst. Evol. Microbiol.">
        <title>The Global Catalogue of Microorganisms (GCM) 10K type strain sequencing project: providing services to taxonomists for standard genome sequencing and annotation.</title>
        <authorList>
            <consortium name="The Broad Institute Genomics Platform"/>
            <consortium name="The Broad Institute Genome Sequencing Center for Infectious Disease"/>
            <person name="Wu L."/>
            <person name="Ma J."/>
        </authorList>
    </citation>
    <scope>NUCLEOTIDE SEQUENCE [LARGE SCALE GENOMIC DNA]</scope>
    <source>
        <strain evidence="16 17">JCM 16378</strain>
    </source>
</reference>
<dbReference type="EMBL" id="BAAARN010000001">
    <property type="protein sequence ID" value="GAA2736272.1"/>
    <property type="molecule type" value="Genomic_DNA"/>
</dbReference>